<dbReference type="Gene3D" id="3.40.50.720">
    <property type="entry name" value="NAD(P)-binding Rossmann-like Domain"/>
    <property type="match status" value="1"/>
</dbReference>
<dbReference type="InterPro" id="IPR036291">
    <property type="entry name" value="NAD(P)-bd_dom_sf"/>
</dbReference>
<feature type="domain" description="Enoyl reductase (ER)" evidence="1">
    <location>
        <begin position="10"/>
        <end position="281"/>
    </location>
</feature>
<dbReference type="Proteomes" id="UP001589810">
    <property type="component" value="Unassembled WGS sequence"/>
</dbReference>
<dbReference type="Pfam" id="PF13602">
    <property type="entry name" value="ADH_zinc_N_2"/>
    <property type="match status" value="1"/>
</dbReference>
<dbReference type="EMBL" id="JBHLUD010000010">
    <property type="protein sequence ID" value="MFC0545855.1"/>
    <property type="molecule type" value="Genomic_DNA"/>
</dbReference>
<name>A0ABV6MZV3_9PSEU</name>
<dbReference type="InterPro" id="IPR020843">
    <property type="entry name" value="ER"/>
</dbReference>
<dbReference type="CDD" id="cd05289">
    <property type="entry name" value="MDR_like_2"/>
    <property type="match status" value="1"/>
</dbReference>
<evidence type="ECO:0000259" key="1">
    <source>
        <dbReference type="SMART" id="SM00829"/>
    </source>
</evidence>
<keyword evidence="3" id="KW-1185">Reference proteome</keyword>
<evidence type="ECO:0000313" key="3">
    <source>
        <dbReference type="Proteomes" id="UP001589810"/>
    </source>
</evidence>
<dbReference type="EC" id="1.-.-.-" evidence="2"/>
<comment type="caution">
    <text evidence="2">The sequence shown here is derived from an EMBL/GenBank/DDBJ whole genome shotgun (WGS) entry which is preliminary data.</text>
</comment>
<dbReference type="SUPFAM" id="SSF50129">
    <property type="entry name" value="GroES-like"/>
    <property type="match status" value="1"/>
</dbReference>
<sequence length="283" mass="29162">MRVIEVPRFGGPEVLTLVDRPEPVVAENEVLVRVRASTVNPVDRAVRAGRIPNLAAPVVLGWDFAGTVDGRPVVGMVPWFVARRGTNAELVAVRPEWFVPLPEGVDPVAAATVPLSGQTAKQALDLLGVQPGQSLLITGAGGAVGGFAVQLASAAGVHVTAMASDAEYVSSLGAKSVIGRGEVDGQFDAVLDAGIAGPGLITAVRAGGVFVAVNAAAKPTPDRDIRVDQVQVKPDRDTLDTLIAAYAAGRLQSRLADAVPASDAVEAHRRADAGVRGKLVLTF</sequence>
<dbReference type="SUPFAM" id="SSF51735">
    <property type="entry name" value="NAD(P)-binding Rossmann-fold domains"/>
    <property type="match status" value="1"/>
</dbReference>
<protein>
    <submittedName>
        <fullName evidence="2">NADP-dependent oxidoreductase</fullName>
        <ecNumber evidence="2">1.-.-.-</ecNumber>
    </submittedName>
</protein>
<dbReference type="InterPro" id="IPR052585">
    <property type="entry name" value="Lipid_raft_assoc_Zn_ADH"/>
</dbReference>
<dbReference type="Pfam" id="PF08240">
    <property type="entry name" value="ADH_N"/>
    <property type="match status" value="1"/>
</dbReference>
<gene>
    <name evidence="2" type="ORF">ACFFH7_30365</name>
</gene>
<dbReference type="GO" id="GO:0016491">
    <property type="term" value="F:oxidoreductase activity"/>
    <property type="evidence" value="ECO:0007669"/>
    <property type="project" value="UniProtKB-KW"/>
</dbReference>
<evidence type="ECO:0000313" key="2">
    <source>
        <dbReference type="EMBL" id="MFC0545855.1"/>
    </source>
</evidence>
<organism evidence="2 3">
    <name type="scientific">Kutzneria chonburiensis</name>
    <dbReference type="NCBI Taxonomy" id="1483604"/>
    <lineage>
        <taxon>Bacteria</taxon>
        <taxon>Bacillati</taxon>
        <taxon>Actinomycetota</taxon>
        <taxon>Actinomycetes</taxon>
        <taxon>Pseudonocardiales</taxon>
        <taxon>Pseudonocardiaceae</taxon>
        <taxon>Kutzneria</taxon>
    </lineage>
</organism>
<dbReference type="PANTHER" id="PTHR43482">
    <property type="entry name" value="PROTEIN AST1-RELATED"/>
    <property type="match status" value="1"/>
</dbReference>
<dbReference type="PANTHER" id="PTHR43482:SF1">
    <property type="entry name" value="PROTEIN AST1-RELATED"/>
    <property type="match status" value="1"/>
</dbReference>
<dbReference type="RefSeq" id="WP_273943606.1">
    <property type="nucleotide sequence ID" value="NZ_CP097263.1"/>
</dbReference>
<dbReference type="SMART" id="SM00829">
    <property type="entry name" value="PKS_ER"/>
    <property type="match status" value="1"/>
</dbReference>
<dbReference type="InterPro" id="IPR011032">
    <property type="entry name" value="GroES-like_sf"/>
</dbReference>
<reference evidence="2 3" key="1">
    <citation type="submission" date="2024-09" db="EMBL/GenBank/DDBJ databases">
        <authorList>
            <person name="Sun Q."/>
            <person name="Mori K."/>
        </authorList>
    </citation>
    <scope>NUCLEOTIDE SEQUENCE [LARGE SCALE GENOMIC DNA]</scope>
    <source>
        <strain evidence="2 3">TBRC 1432</strain>
    </source>
</reference>
<accession>A0ABV6MZV3</accession>
<dbReference type="Gene3D" id="3.90.180.10">
    <property type="entry name" value="Medium-chain alcohol dehydrogenases, catalytic domain"/>
    <property type="match status" value="1"/>
</dbReference>
<dbReference type="InterPro" id="IPR013154">
    <property type="entry name" value="ADH-like_N"/>
</dbReference>
<proteinExistence type="predicted"/>
<keyword evidence="2" id="KW-0560">Oxidoreductase</keyword>